<dbReference type="Pfam" id="PF00078">
    <property type="entry name" value="RVT_1"/>
    <property type="match status" value="1"/>
</dbReference>
<dbReference type="AlphaFoldDB" id="B9G3B8"/>
<proteinExistence type="predicted"/>
<dbReference type="InterPro" id="IPR000477">
    <property type="entry name" value="RT_dom"/>
</dbReference>
<accession>B9G3B8</accession>
<reference evidence="2" key="1">
    <citation type="journal article" date="2005" name="PLoS Biol.">
        <title>The genomes of Oryza sativa: a history of duplications.</title>
        <authorList>
            <person name="Yu J."/>
            <person name="Wang J."/>
            <person name="Lin W."/>
            <person name="Li S."/>
            <person name="Li H."/>
            <person name="Zhou J."/>
            <person name="Ni P."/>
            <person name="Dong W."/>
            <person name="Hu S."/>
            <person name="Zeng C."/>
            <person name="Zhang J."/>
            <person name="Zhang Y."/>
            <person name="Li R."/>
            <person name="Xu Z."/>
            <person name="Li S."/>
            <person name="Li X."/>
            <person name="Zheng H."/>
            <person name="Cong L."/>
            <person name="Lin L."/>
            <person name="Yin J."/>
            <person name="Geng J."/>
            <person name="Li G."/>
            <person name="Shi J."/>
            <person name="Liu J."/>
            <person name="Lv H."/>
            <person name="Li J."/>
            <person name="Wang J."/>
            <person name="Deng Y."/>
            <person name="Ran L."/>
            <person name="Shi X."/>
            <person name="Wang X."/>
            <person name="Wu Q."/>
            <person name="Li C."/>
            <person name="Ren X."/>
            <person name="Wang J."/>
            <person name="Wang X."/>
            <person name="Li D."/>
            <person name="Liu D."/>
            <person name="Zhang X."/>
            <person name="Ji Z."/>
            <person name="Zhao W."/>
            <person name="Sun Y."/>
            <person name="Zhang Z."/>
            <person name="Bao J."/>
            <person name="Han Y."/>
            <person name="Dong L."/>
            <person name="Ji J."/>
            <person name="Chen P."/>
            <person name="Wu S."/>
            <person name="Liu J."/>
            <person name="Xiao Y."/>
            <person name="Bu D."/>
            <person name="Tan J."/>
            <person name="Yang L."/>
            <person name="Ye C."/>
            <person name="Zhang J."/>
            <person name="Xu J."/>
            <person name="Zhou Y."/>
            <person name="Yu Y."/>
            <person name="Zhang B."/>
            <person name="Zhuang S."/>
            <person name="Wei H."/>
            <person name="Liu B."/>
            <person name="Lei M."/>
            <person name="Yu H."/>
            <person name="Li Y."/>
            <person name="Xu H."/>
            <person name="Wei S."/>
            <person name="He X."/>
            <person name="Fang L."/>
            <person name="Zhang Z."/>
            <person name="Zhang Y."/>
            <person name="Huang X."/>
            <person name="Su Z."/>
            <person name="Tong W."/>
            <person name="Li J."/>
            <person name="Tong Z."/>
            <person name="Li S."/>
            <person name="Ye J."/>
            <person name="Wang L."/>
            <person name="Fang L."/>
            <person name="Lei T."/>
            <person name="Chen C."/>
            <person name="Chen H."/>
            <person name="Xu Z."/>
            <person name="Li H."/>
            <person name="Huang H."/>
            <person name="Zhang F."/>
            <person name="Xu H."/>
            <person name="Li N."/>
            <person name="Zhao C."/>
            <person name="Li S."/>
            <person name="Dong L."/>
            <person name="Huang Y."/>
            <person name="Li L."/>
            <person name="Xi Y."/>
            <person name="Qi Q."/>
            <person name="Li W."/>
            <person name="Zhang B."/>
            <person name="Hu W."/>
            <person name="Zhang Y."/>
            <person name="Tian X."/>
            <person name="Jiao Y."/>
            <person name="Liang X."/>
            <person name="Jin J."/>
            <person name="Gao L."/>
            <person name="Zheng W."/>
            <person name="Hao B."/>
            <person name="Liu S."/>
            <person name="Wang W."/>
            <person name="Yuan L."/>
            <person name="Cao M."/>
            <person name="McDermott J."/>
            <person name="Samudrala R."/>
            <person name="Wang J."/>
            <person name="Wong G.K."/>
            <person name="Yang H."/>
        </authorList>
    </citation>
    <scope>NUCLEOTIDE SEQUENCE [LARGE SCALE GENOMIC DNA]</scope>
</reference>
<dbReference type="Proteomes" id="UP000007752">
    <property type="component" value="Chromosome 9"/>
</dbReference>
<dbReference type="PANTHER" id="PTHR33116">
    <property type="entry name" value="REVERSE TRANSCRIPTASE ZINC-BINDING DOMAIN-CONTAINING PROTEIN-RELATED-RELATED"/>
    <property type="match status" value="1"/>
</dbReference>
<dbReference type="PANTHER" id="PTHR33116:SF78">
    <property type="entry name" value="OS12G0587133 PROTEIN"/>
    <property type="match status" value="1"/>
</dbReference>
<sequence>MNGEECDPISLMRGLRQGDPLSPLLFVLVMDVLQALVNKAISAGAMCGMGGRLWPPAISLYADDAVLFFRPMQQDTWAVKAILQLFGEATGLKANFAKSAITTIRCLEDQAILVQSILCCRLEPFPITYLGLPLSLRKLTKQDVQPLLDRFSKKFAGWKPKFLSTGDRLTLIKSVLFALPVHYLSVLELPQSAIKEIDRKCRGFLWKGQEEVSGRHCLVAWKSVCMPYEKGGLAIKNLNFFGMALRLKWLAKRGEHRDRPWTTVETKQPKELHDLFFSATRQVLGDGENTKFWLADWLPIGSIKARFPLIFSHVERKGLTVARGLQNHRWVRDIKGAPSNRGIGEYFQIWDAIQEVQLRGGEEDETIWKWASNGRFTPSSAYDMFLWQTQRRVVAI</sequence>
<dbReference type="SUPFAM" id="SSF56672">
    <property type="entry name" value="DNA/RNA polymerases"/>
    <property type="match status" value="1"/>
</dbReference>
<organism evidence="2">
    <name type="scientific">Oryza sativa subsp. japonica</name>
    <name type="common">Rice</name>
    <dbReference type="NCBI Taxonomy" id="39947"/>
    <lineage>
        <taxon>Eukaryota</taxon>
        <taxon>Viridiplantae</taxon>
        <taxon>Streptophyta</taxon>
        <taxon>Embryophyta</taxon>
        <taxon>Tracheophyta</taxon>
        <taxon>Spermatophyta</taxon>
        <taxon>Magnoliopsida</taxon>
        <taxon>Liliopsida</taxon>
        <taxon>Poales</taxon>
        <taxon>Poaceae</taxon>
        <taxon>BOP clade</taxon>
        <taxon>Oryzoideae</taxon>
        <taxon>Oryzeae</taxon>
        <taxon>Oryzinae</taxon>
        <taxon>Oryza</taxon>
        <taxon>Oryza sativa</taxon>
    </lineage>
</organism>
<evidence type="ECO:0000313" key="2">
    <source>
        <dbReference type="EMBL" id="EEE69615.1"/>
    </source>
</evidence>
<dbReference type="EMBL" id="CM000146">
    <property type="protein sequence ID" value="EEE69615.1"/>
    <property type="molecule type" value="Genomic_DNA"/>
</dbReference>
<feature type="domain" description="Reverse transcriptase" evidence="1">
    <location>
        <begin position="1"/>
        <end position="134"/>
    </location>
</feature>
<gene>
    <name evidence="2" type="ORF">OsJ_29192</name>
</gene>
<dbReference type="InterPro" id="IPR043502">
    <property type="entry name" value="DNA/RNA_pol_sf"/>
</dbReference>
<dbReference type="PROSITE" id="PS50878">
    <property type="entry name" value="RT_POL"/>
    <property type="match status" value="1"/>
</dbReference>
<evidence type="ECO:0000259" key="1">
    <source>
        <dbReference type="PROSITE" id="PS50878"/>
    </source>
</evidence>
<name>B9G3B8_ORYSJ</name>
<protein>
    <recommendedName>
        <fullName evidence="1">Reverse transcriptase domain-containing protein</fullName>
    </recommendedName>
</protein>
<reference evidence="2" key="2">
    <citation type="submission" date="2008-12" db="EMBL/GenBank/DDBJ databases">
        <title>Improved gene annotation of the rice (Oryza sativa) genomes.</title>
        <authorList>
            <person name="Wang J."/>
            <person name="Li R."/>
            <person name="Fan W."/>
            <person name="Huang Q."/>
            <person name="Zhang J."/>
            <person name="Zhou Y."/>
            <person name="Hu Y."/>
            <person name="Zi S."/>
            <person name="Li J."/>
            <person name="Ni P."/>
            <person name="Zheng H."/>
            <person name="Zhang Y."/>
            <person name="Zhao M."/>
            <person name="Hao Q."/>
            <person name="McDermott J."/>
            <person name="Samudrala R."/>
            <person name="Kristiansen K."/>
            <person name="Wong G.K.-S."/>
        </authorList>
    </citation>
    <scope>NUCLEOTIDE SEQUENCE</scope>
</reference>